<dbReference type="Proteomes" id="UP000192758">
    <property type="component" value="Unassembled WGS sequence"/>
</dbReference>
<accession>A0A1W0E8J4</accession>
<dbReference type="AlphaFoldDB" id="A0A1W0E8J4"/>
<name>A0A1W0E8J4_9MICR</name>
<dbReference type="OrthoDB" id="2195084at2759"/>
<dbReference type="EMBL" id="MNPJ01000007">
    <property type="protein sequence ID" value="OQS55546.1"/>
    <property type="molecule type" value="Genomic_DNA"/>
</dbReference>
<dbReference type="GO" id="GO:0016301">
    <property type="term" value="F:kinase activity"/>
    <property type="evidence" value="ECO:0007669"/>
    <property type="project" value="InterPro"/>
</dbReference>
<evidence type="ECO:0000313" key="2">
    <source>
        <dbReference type="EMBL" id="OQS55546.1"/>
    </source>
</evidence>
<evidence type="ECO:0000313" key="3">
    <source>
        <dbReference type="Proteomes" id="UP000192758"/>
    </source>
</evidence>
<dbReference type="PANTHER" id="PTHR10285">
    <property type="entry name" value="URIDINE KINASE"/>
    <property type="match status" value="1"/>
</dbReference>
<organism evidence="2 3">
    <name type="scientific">Ecytonucleospora hepatopenaei</name>
    <dbReference type="NCBI Taxonomy" id="646526"/>
    <lineage>
        <taxon>Eukaryota</taxon>
        <taxon>Fungi</taxon>
        <taxon>Fungi incertae sedis</taxon>
        <taxon>Microsporidia</taxon>
        <taxon>Enterocytozoonidae</taxon>
        <taxon>Ecytonucleospora</taxon>
    </lineage>
</organism>
<comment type="caution">
    <text evidence="2">The sequence shown here is derived from an EMBL/GenBank/DDBJ whole genome shotgun (WGS) entry which is preliminary data.</text>
</comment>
<dbReference type="InterPro" id="IPR006083">
    <property type="entry name" value="PRK/URK"/>
</dbReference>
<feature type="domain" description="Phosphoribulokinase/uridine kinase" evidence="1">
    <location>
        <begin position="18"/>
        <end position="128"/>
    </location>
</feature>
<sequence>MDSNFNKFETLNMSNIVFIAIQGATCTGKTTLAQNIASNLKEILCVEIISLDNYYLPTPDLDCVNEYYNFDTPGALDFNSLDETLCAYIEEKQEIPKRKYDFMHMTSEKYLEKNTHPKVIILEGLYAFNIFEKNIFDTTVLNPRMELNHLLRLNPKSFYINNFFKIYKKGNCHIFKLLLPISRELCRKIRLQRDCTLRFKEASDEFKKDCARKFDHSIWPAINQWVYFKNNTYDYVIENGSRNVLECKSFILNMYGLLKKTHESITSNLKNGEKIILKDFNEIVFKIENNIVFDLED</sequence>
<dbReference type="VEuPathDB" id="MicrosporidiaDB:EHP00_550"/>
<evidence type="ECO:0000259" key="1">
    <source>
        <dbReference type="Pfam" id="PF00485"/>
    </source>
</evidence>
<proteinExistence type="predicted"/>
<dbReference type="GO" id="GO:0005524">
    <property type="term" value="F:ATP binding"/>
    <property type="evidence" value="ECO:0007669"/>
    <property type="project" value="InterPro"/>
</dbReference>
<dbReference type="Gene3D" id="3.40.50.300">
    <property type="entry name" value="P-loop containing nucleotide triphosphate hydrolases"/>
    <property type="match status" value="1"/>
</dbReference>
<dbReference type="InterPro" id="IPR027417">
    <property type="entry name" value="P-loop_NTPase"/>
</dbReference>
<gene>
    <name evidence="2" type="primary">udk</name>
    <name evidence="2" type="ORF">EHP00_550</name>
</gene>
<dbReference type="SUPFAM" id="SSF52540">
    <property type="entry name" value="P-loop containing nucleoside triphosphate hydrolases"/>
    <property type="match status" value="1"/>
</dbReference>
<keyword evidence="3" id="KW-1185">Reference proteome</keyword>
<reference evidence="2 3" key="1">
    <citation type="journal article" date="2017" name="Environ. Microbiol.">
        <title>Decay of the glycolytic pathway and adaptation to intranuclear parasitism within Enterocytozoonidae microsporidia.</title>
        <authorList>
            <person name="Wiredu Boakye D."/>
            <person name="Jaroenlak P."/>
            <person name="Prachumwat A."/>
            <person name="Williams T.A."/>
            <person name="Bateman K.S."/>
            <person name="Itsathitphaisarn O."/>
            <person name="Sritunyalucksana K."/>
            <person name="Paszkiewicz K.H."/>
            <person name="Moore K.A."/>
            <person name="Stentiford G.D."/>
            <person name="Williams B.A."/>
        </authorList>
    </citation>
    <scope>NUCLEOTIDE SEQUENCE [LARGE SCALE GENOMIC DNA]</scope>
    <source>
        <strain evidence="2 3">TH1</strain>
    </source>
</reference>
<dbReference type="Pfam" id="PF00485">
    <property type="entry name" value="PRK"/>
    <property type="match status" value="1"/>
</dbReference>
<dbReference type="STRING" id="646526.A0A1W0E8J4"/>
<protein>
    <submittedName>
        <fullName evidence="2">Udk</fullName>
    </submittedName>
</protein>